<dbReference type="SMART" id="SM00471">
    <property type="entry name" value="HDc"/>
    <property type="match status" value="1"/>
</dbReference>
<dbReference type="FunFam" id="3.10.20.30:FF:000002">
    <property type="entry name" value="GTP pyrophosphokinase (RelA/SpoT)"/>
    <property type="match status" value="1"/>
</dbReference>
<reference evidence="3 4" key="1">
    <citation type="submission" date="2016-02" db="EMBL/GenBank/DDBJ databases">
        <authorList>
            <consortium name="Pathogen Informatics"/>
        </authorList>
    </citation>
    <scope>NUCLEOTIDE SEQUENCE [LARGE SCALE GENOMIC DNA]</scope>
    <source>
        <strain evidence="3 4">RC20</strain>
    </source>
</reference>
<dbReference type="NCBIfam" id="TIGR00691">
    <property type="entry name" value="spoT_relA"/>
    <property type="match status" value="1"/>
</dbReference>
<keyword evidence="3" id="KW-0808">Transferase</keyword>
<dbReference type="CDD" id="cd05399">
    <property type="entry name" value="NT_Rel-Spo_like"/>
    <property type="match status" value="1"/>
</dbReference>
<comment type="function">
    <text evidence="1">In eubacteria ppGpp (guanosine 3'-diphosphate 5'-diphosphate) is a mediator of the stringent response that coordinates a variety of cellular activities in response to changes in nutritional abundance.</text>
</comment>
<dbReference type="InterPro" id="IPR004811">
    <property type="entry name" value="RelA/Spo_fam"/>
</dbReference>
<dbReference type="PANTHER" id="PTHR21262">
    <property type="entry name" value="GUANOSINE-3',5'-BIS DIPHOSPHATE 3'-PYROPHOSPHOHYDROLASE"/>
    <property type="match status" value="1"/>
</dbReference>
<evidence type="ECO:0000259" key="2">
    <source>
        <dbReference type="PROSITE" id="PS51880"/>
    </source>
</evidence>
<dbReference type="PANTHER" id="PTHR21262:SF36">
    <property type="entry name" value="BIFUNCTIONAL (P)PPGPP SYNTHASE_HYDROLASE SPOT"/>
    <property type="match status" value="1"/>
</dbReference>
<dbReference type="EMBL" id="FIZP01000016">
    <property type="protein sequence ID" value="CZE49227.1"/>
    <property type="molecule type" value="Genomic_DNA"/>
</dbReference>
<dbReference type="CDD" id="cd00077">
    <property type="entry name" value="HDc"/>
    <property type="match status" value="1"/>
</dbReference>
<dbReference type="OrthoDB" id="9805041at2"/>
<dbReference type="Proteomes" id="UP000069632">
    <property type="component" value="Unassembled WGS sequence"/>
</dbReference>
<proteinExistence type="inferred from homology"/>
<dbReference type="CDD" id="cd01668">
    <property type="entry name" value="TGS_RSH"/>
    <property type="match status" value="1"/>
</dbReference>
<name>A0A128EK00_9BACT</name>
<dbReference type="InterPro" id="IPR004095">
    <property type="entry name" value="TGS"/>
</dbReference>
<dbReference type="SUPFAM" id="SSF109604">
    <property type="entry name" value="HD-domain/PDEase-like"/>
    <property type="match status" value="1"/>
</dbReference>
<keyword evidence="4" id="KW-1185">Reference proteome</keyword>
<dbReference type="Pfam" id="PF04607">
    <property type="entry name" value="RelA_SpoT"/>
    <property type="match status" value="1"/>
</dbReference>
<gene>
    <name evidence="3" type="primary">spoT</name>
    <name evidence="3" type="ORF">ERS672216_01814</name>
</gene>
<dbReference type="AlphaFoldDB" id="A0A128EK00"/>
<evidence type="ECO:0000256" key="1">
    <source>
        <dbReference type="RuleBase" id="RU003847"/>
    </source>
</evidence>
<dbReference type="GO" id="GO:0042594">
    <property type="term" value="P:response to starvation"/>
    <property type="evidence" value="ECO:0007669"/>
    <property type="project" value="TreeGrafter"/>
</dbReference>
<dbReference type="Gene3D" id="3.30.460.10">
    <property type="entry name" value="Beta Polymerase, domain 2"/>
    <property type="match status" value="1"/>
</dbReference>
<dbReference type="GO" id="GO:0008728">
    <property type="term" value="F:GTP diphosphokinase activity"/>
    <property type="evidence" value="ECO:0007669"/>
    <property type="project" value="UniProtKB-EC"/>
</dbReference>
<protein>
    <submittedName>
        <fullName evidence="3">GTP pyrophosphokinase (ATP:GTP 3'-pyrophosphotransferase)(PpGpp synthetase I) ((P)ppGpp synthetase)</fullName>
        <ecNumber evidence="3">2.7.6.5</ecNumber>
    </submittedName>
</protein>
<sequence length="739" mass="84771">MELLKQINDIHIEDFLEEVVSTRDIDSAKELLFSIKEPTDMLRKGVEICVEKHDGQVRKSGEPYSIHPILVSCIVAFMGGDDDMVISALMHDVVEDTDCSLEEVRGVFGDGVAKLVEGLTKIVSIREDKLAPSSDKSAKLRTSALTFRRMLLISIEDVRVLVVKLCDRLHNMLTLDALRPDKQQRIAEETLVVYAPIAHRLGISSIKNLLEDLSFKYVMPKEYETIDGYINEHKQQLQMNLNKFSLKITELLLTNGFSENSFDIQKRVKHYYSIYLKMQRKGISIQEVLDLLAVRVILKEVKDCYMALGIIHTNFNPLISRFKDYIALPKQNGYQTIHTTVFNESMIIEAQIRTFDMHNTAEYGVAAHWKYKYSGSINPRLDWLSDISMKDISDSEYAVNDDDESPEDLYEYAKDSLYAEDIAVYSPKGGIFTLPRGATALDYAYEIHSQVGLKAVEAYVNRVKVPLLTELKNGDIVHIITGNEPRYRCSWLNSVKTGKARATIKGFCKQKLRELNTEVGIKILSAIFNVQDITTLSWLESENLHRKIGRVAYDSEYLKDVVNALKKYITKDRLFSLNFADKYVVKKQKFDNLVIYSNHKINDVEFDYCCNPKRGDDITGFRNGYSVTAHHKFCERAASLMKNGEEMIFVKWTRNAPHRYKMILNLENKRGSLALFLSYLVRLQVDLVAIKLSENSETKSDFFEIIIELNENLDVGNIKTRLKERYKIVEFASLSDAYK</sequence>
<dbReference type="PROSITE" id="PS51880">
    <property type="entry name" value="TGS"/>
    <property type="match status" value="1"/>
</dbReference>
<dbReference type="InterPro" id="IPR033655">
    <property type="entry name" value="TGS_RelA/SpoT"/>
</dbReference>
<dbReference type="FunFam" id="1.10.3210.10:FF:000001">
    <property type="entry name" value="GTP pyrophosphokinase RelA"/>
    <property type="match status" value="1"/>
</dbReference>
<feature type="domain" description="TGS" evidence="2">
    <location>
        <begin position="420"/>
        <end position="481"/>
    </location>
</feature>
<dbReference type="RefSeq" id="WP_106380143.1">
    <property type="nucleotide sequence ID" value="NZ_CP053844.1"/>
</dbReference>
<dbReference type="InterPro" id="IPR007685">
    <property type="entry name" value="RelA_SpoT"/>
</dbReference>
<evidence type="ECO:0000313" key="4">
    <source>
        <dbReference type="Proteomes" id="UP000069632"/>
    </source>
</evidence>
<dbReference type="SMART" id="SM00954">
    <property type="entry name" value="RelA_SpoT"/>
    <property type="match status" value="1"/>
</dbReference>
<dbReference type="Gene3D" id="3.10.20.30">
    <property type="match status" value="1"/>
</dbReference>
<evidence type="ECO:0000313" key="3">
    <source>
        <dbReference type="EMBL" id="CZE49227.1"/>
    </source>
</evidence>
<accession>A0A128EK00</accession>
<dbReference type="EC" id="2.7.6.5" evidence="3"/>
<dbReference type="GO" id="GO:0016301">
    <property type="term" value="F:kinase activity"/>
    <property type="evidence" value="ECO:0007669"/>
    <property type="project" value="UniProtKB-KW"/>
</dbReference>
<dbReference type="GO" id="GO:0008893">
    <property type="term" value="F:guanosine-3',5'-bis(diphosphate) 3'-diphosphatase activity"/>
    <property type="evidence" value="ECO:0007669"/>
    <property type="project" value="TreeGrafter"/>
</dbReference>
<keyword evidence="3" id="KW-0418">Kinase</keyword>
<comment type="similarity">
    <text evidence="1">Belongs to the relA/spoT family.</text>
</comment>
<dbReference type="GO" id="GO:0015969">
    <property type="term" value="P:guanosine tetraphosphate metabolic process"/>
    <property type="evidence" value="ECO:0007669"/>
    <property type="project" value="InterPro"/>
</dbReference>
<dbReference type="Pfam" id="PF13328">
    <property type="entry name" value="HD_4"/>
    <property type="match status" value="1"/>
</dbReference>
<dbReference type="InterPro" id="IPR003607">
    <property type="entry name" value="HD/PDEase_dom"/>
</dbReference>
<dbReference type="InterPro" id="IPR012675">
    <property type="entry name" value="Beta-grasp_dom_sf"/>
</dbReference>
<dbReference type="Gene3D" id="1.10.3210.10">
    <property type="entry name" value="Hypothetical protein af1432"/>
    <property type="match status" value="1"/>
</dbReference>
<dbReference type="SUPFAM" id="SSF81301">
    <property type="entry name" value="Nucleotidyltransferase"/>
    <property type="match status" value="1"/>
</dbReference>
<organism evidence="3 4">
    <name type="scientific">Campylobacter geochelonis</name>
    <dbReference type="NCBI Taxonomy" id="1780362"/>
    <lineage>
        <taxon>Bacteria</taxon>
        <taxon>Pseudomonadati</taxon>
        <taxon>Campylobacterota</taxon>
        <taxon>Epsilonproteobacteria</taxon>
        <taxon>Campylobacterales</taxon>
        <taxon>Campylobacteraceae</taxon>
        <taxon>Campylobacter</taxon>
    </lineage>
</organism>
<dbReference type="Pfam" id="PF02824">
    <property type="entry name" value="TGS"/>
    <property type="match status" value="1"/>
</dbReference>
<dbReference type="InterPro" id="IPR012676">
    <property type="entry name" value="TGS-like"/>
</dbReference>
<dbReference type="SUPFAM" id="SSF81271">
    <property type="entry name" value="TGS-like"/>
    <property type="match status" value="1"/>
</dbReference>
<dbReference type="GO" id="GO:0005886">
    <property type="term" value="C:plasma membrane"/>
    <property type="evidence" value="ECO:0007669"/>
    <property type="project" value="TreeGrafter"/>
</dbReference>
<dbReference type="InterPro" id="IPR043519">
    <property type="entry name" value="NT_sf"/>
</dbReference>